<dbReference type="Gene3D" id="3.40.50.150">
    <property type="entry name" value="Vaccinia Virus protein VP39"/>
    <property type="match status" value="1"/>
</dbReference>
<comment type="caution">
    <text evidence="2">The sequence shown here is derived from an EMBL/GenBank/DDBJ whole genome shotgun (WGS) entry which is preliminary data.</text>
</comment>
<dbReference type="InterPro" id="IPR029063">
    <property type="entry name" value="SAM-dependent_MTases_sf"/>
</dbReference>
<reference evidence="2 3" key="1">
    <citation type="submission" date="2023-07" db="EMBL/GenBank/DDBJ databases">
        <title>Sorghum-associated microbial communities from plants grown in Nebraska, USA.</title>
        <authorList>
            <person name="Schachtman D."/>
        </authorList>
    </citation>
    <scope>NUCLEOTIDE SEQUENCE [LARGE SCALE GENOMIC DNA]</scope>
    <source>
        <strain evidence="2 3">BE332</strain>
    </source>
</reference>
<dbReference type="SUPFAM" id="SSF53335">
    <property type="entry name" value="S-adenosyl-L-methionine-dependent methyltransferases"/>
    <property type="match status" value="1"/>
</dbReference>
<dbReference type="Pfam" id="PF13649">
    <property type="entry name" value="Methyltransf_25"/>
    <property type="match status" value="1"/>
</dbReference>
<protein>
    <submittedName>
        <fullName evidence="2">SAM-dependent methyltransferase</fullName>
    </submittedName>
</protein>
<dbReference type="RefSeq" id="WP_307490758.1">
    <property type="nucleotide sequence ID" value="NZ_JAUSVB010000002.1"/>
</dbReference>
<proteinExistence type="predicted"/>
<sequence>MTDPADFYTGLVAELYAPLRSFTSDPAEYASFIASSGEPALELGCGDGDPLLDLRALGLDVDGVDSSADMLDRLRATAAARGLSVSVHQQRMEDLDLPRLYRSIFLAGATFTLLATDDLALRALRAIRAHLTDDGTALVPLFVPAPTPADQVGAFRSVVTDEGATIRVGVVDEDWDAATRTRRTTLRYERSTGAGVERVDRVWLLHWHTPAGFSALAVQAGLVVLDGPVDGDAQEFTVRLGRAGPGR</sequence>
<dbReference type="CDD" id="cd02440">
    <property type="entry name" value="AdoMet_MTases"/>
    <property type="match status" value="1"/>
</dbReference>
<keyword evidence="3" id="KW-1185">Reference proteome</keyword>
<dbReference type="GO" id="GO:0008168">
    <property type="term" value="F:methyltransferase activity"/>
    <property type="evidence" value="ECO:0007669"/>
    <property type="project" value="UniProtKB-KW"/>
</dbReference>
<gene>
    <name evidence="2" type="ORF">J2X26_001268</name>
</gene>
<dbReference type="GO" id="GO:0032259">
    <property type="term" value="P:methylation"/>
    <property type="evidence" value="ECO:0007669"/>
    <property type="project" value="UniProtKB-KW"/>
</dbReference>
<evidence type="ECO:0000313" key="3">
    <source>
        <dbReference type="Proteomes" id="UP001239626"/>
    </source>
</evidence>
<organism evidence="2 3">
    <name type="scientific">Cellulomonas humilata</name>
    <dbReference type="NCBI Taxonomy" id="144055"/>
    <lineage>
        <taxon>Bacteria</taxon>
        <taxon>Bacillati</taxon>
        <taxon>Actinomycetota</taxon>
        <taxon>Actinomycetes</taxon>
        <taxon>Micrococcales</taxon>
        <taxon>Cellulomonadaceae</taxon>
        <taxon>Cellulomonas</taxon>
    </lineage>
</organism>
<keyword evidence="2" id="KW-0808">Transferase</keyword>
<evidence type="ECO:0000259" key="1">
    <source>
        <dbReference type="Pfam" id="PF13649"/>
    </source>
</evidence>
<feature type="domain" description="Methyltransferase" evidence="1">
    <location>
        <begin position="41"/>
        <end position="135"/>
    </location>
</feature>
<dbReference type="EMBL" id="JAUSVB010000002">
    <property type="protein sequence ID" value="MDQ0372957.1"/>
    <property type="molecule type" value="Genomic_DNA"/>
</dbReference>
<name>A0ABU0ECG4_9CELL</name>
<dbReference type="Gene3D" id="2.20.130.10">
    <property type="entry name" value="CAC2371-like domains"/>
    <property type="match status" value="1"/>
</dbReference>
<keyword evidence="2" id="KW-0489">Methyltransferase</keyword>
<dbReference type="InterPro" id="IPR041698">
    <property type="entry name" value="Methyltransf_25"/>
</dbReference>
<dbReference type="Proteomes" id="UP001239626">
    <property type="component" value="Unassembled WGS sequence"/>
</dbReference>
<accession>A0ABU0ECG4</accession>
<evidence type="ECO:0000313" key="2">
    <source>
        <dbReference type="EMBL" id="MDQ0372957.1"/>
    </source>
</evidence>